<reference evidence="1" key="1">
    <citation type="journal article" date="2019" name="PLoS Negl. Trop. Dis.">
        <title>Revisiting the worldwide diversity of Leptospira species in the environment.</title>
        <authorList>
            <person name="Vincent A.T."/>
            <person name="Schiettekatte O."/>
            <person name="Bourhy P."/>
            <person name="Veyrier F.J."/>
            <person name="Picardeau M."/>
        </authorList>
    </citation>
    <scope>NUCLEOTIDE SEQUENCE [LARGE SCALE GENOMIC DNA]</scope>
    <source>
        <strain evidence="1">201702476</strain>
    </source>
</reference>
<evidence type="ECO:0008006" key="3">
    <source>
        <dbReference type="Google" id="ProtNLM"/>
    </source>
</evidence>
<dbReference type="EMBL" id="RQGD01000034">
    <property type="protein sequence ID" value="TGL58126.1"/>
    <property type="molecule type" value="Genomic_DNA"/>
</dbReference>
<evidence type="ECO:0000313" key="2">
    <source>
        <dbReference type="Proteomes" id="UP000297693"/>
    </source>
</evidence>
<name>A0A4R9K1S2_9LEPT</name>
<keyword evidence="2" id="KW-1185">Reference proteome</keyword>
<gene>
    <name evidence="1" type="ORF">EHQ58_12140</name>
</gene>
<proteinExistence type="predicted"/>
<dbReference type="OrthoDB" id="355841at2"/>
<protein>
    <recommendedName>
        <fullName evidence="3">Ig-like domain-containing protein</fullName>
    </recommendedName>
</protein>
<accession>A0A4R9K1S2</accession>
<organism evidence="1 2">
    <name type="scientific">Leptospira ognonensis</name>
    <dbReference type="NCBI Taxonomy" id="2484945"/>
    <lineage>
        <taxon>Bacteria</taxon>
        <taxon>Pseudomonadati</taxon>
        <taxon>Spirochaetota</taxon>
        <taxon>Spirochaetia</taxon>
        <taxon>Leptospirales</taxon>
        <taxon>Leptospiraceae</taxon>
        <taxon>Leptospira</taxon>
    </lineage>
</organism>
<dbReference type="RefSeq" id="WP_135624144.1">
    <property type="nucleotide sequence ID" value="NZ_RQGD01000034.1"/>
</dbReference>
<sequence>MYRVFLLALVFVSFQSQMSGERVLSREKSFIAPSVVVRKEVKKEEAPPRKIPIAASRIIALDVNESHTSHTIIARSSDTVLLNSFDLKFSQNSFYSLNGGPFLSTMGAIHLPKPGSYQLTYYSVDFFGNRDSGKTRILVIDDSPPKIEFRFNPPRFINEDAESCAQGSFLTILASDSLSGIRSIFWKPSAEEIWKRYDQPILISKKENQIFSIQAYAEDLAGNVTTVETISCYVI</sequence>
<dbReference type="Proteomes" id="UP000297693">
    <property type="component" value="Unassembled WGS sequence"/>
</dbReference>
<evidence type="ECO:0000313" key="1">
    <source>
        <dbReference type="EMBL" id="TGL58126.1"/>
    </source>
</evidence>
<dbReference type="AlphaFoldDB" id="A0A4R9K1S2"/>
<comment type="caution">
    <text evidence="1">The sequence shown here is derived from an EMBL/GenBank/DDBJ whole genome shotgun (WGS) entry which is preliminary data.</text>
</comment>